<name>A0A3M0T6V6_9CLOT</name>
<dbReference type="Gene3D" id="3.40.640.10">
    <property type="entry name" value="Type I PLP-dependent aspartate aminotransferase-like (Major domain)"/>
    <property type="match status" value="1"/>
</dbReference>
<evidence type="ECO:0000256" key="2">
    <source>
        <dbReference type="ARBA" id="ARBA00023002"/>
    </source>
</evidence>
<keyword evidence="2 4" id="KW-0560">Oxidoreductase</keyword>
<feature type="domain" description="Glycine cleavage system P-protein N-terminal" evidence="5">
    <location>
        <begin position="4"/>
        <end position="443"/>
    </location>
</feature>
<dbReference type="PANTHER" id="PTHR42806">
    <property type="entry name" value="GLYCINE CLEAVAGE SYSTEM P-PROTEIN"/>
    <property type="match status" value="1"/>
</dbReference>
<dbReference type="InterPro" id="IPR015422">
    <property type="entry name" value="PyrdxlP-dep_Trfase_small"/>
</dbReference>
<dbReference type="EMBL" id="RFAQ01000009">
    <property type="protein sequence ID" value="RMD02808.1"/>
    <property type="molecule type" value="Genomic_DNA"/>
</dbReference>
<dbReference type="Proteomes" id="UP000277999">
    <property type="component" value="Unassembled WGS sequence"/>
</dbReference>
<proteinExistence type="inferred from homology"/>
<evidence type="ECO:0000256" key="4">
    <source>
        <dbReference type="HAMAP-Rule" id="MF_00712"/>
    </source>
</evidence>
<comment type="similarity">
    <text evidence="4">Belongs to the GcvP family. N-terminal subunit subfamily.</text>
</comment>
<dbReference type="InterPro" id="IPR015421">
    <property type="entry name" value="PyrdxlP-dep_Trfase_major"/>
</dbReference>
<dbReference type="NCBIfam" id="NF001696">
    <property type="entry name" value="PRK00451.1"/>
    <property type="match status" value="1"/>
</dbReference>
<dbReference type="PANTHER" id="PTHR42806:SF1">
    <property type="entry name" value="GLYCINE DEHYDROGENASE (DECARBOXYLATING)"/>
    <property type="match status" value="1"/>
</dbReference>
<dbReference type="EC" id="1.4.4.2" evidence="4"/>
<reference evidence="6 7" key="1">
    <citation type="submission" date="2018-10" db="EMBL/GenBank/DDBJ databases">
        <title>Genome-centric metagenomics revealed C2 chemical producing, CO utilizing Clostridium with novel acetogenic gene cluster.</title>
        <authorList>
            <person name="Kang H."/>
            <person name="Park B."/>
            <person name="Choi I.G."/>
            <person name="Chang I.S."/>
        </authorList>
    </citation>
    <scope>NUCLEOTIDE SEQUENCE [LARGE SCALE GENOMIC DNA]</scope>
    <source>
        <strain evidence="6 7">H21-9</strain>
    </source>
</reference>
<evidence type="ECO:0000313" key="6">
    <source>
        <dbReference type="EMBL" id="RMD02808.1"/>
    </source>
</evidence>
<dbReference type="Pfam" id="PF02347">
    <property type="entry name" value="GDC-P"/>
    <property type="match status" value="1"/>
</dbReference>
<sequence length="447" mass="49885">MHPYLPLTEEDKTIMLEKIGVSSIDDLFSDIPESVRLNRKLNINNGMSELEVESYIKDIAKSNKSCDDLTCFLGAGVYDHYIPSVIKHITSRSEFYTAYTPYQAEISQGTLQTIFEYQTVMANLTGMEVSNASMYDGATACVEAAQMAANVTRRKNIVVSKTLNPEVRKVLKTYLRFKDLNLIEIDEASGVTDIDKLKGQINKDTAAVIVQTPNFLGLIEELQDVEKYVHDNKSLLIVFCDPISLGILKSPGEYGADVVVGEGQSLGNSMNYGGPYLGFLTTTKKYLRKIPGRIVGETTDSEGKRGYVLTLQAREQHIRREKASSNICSNEALNALTALIYLTTLGKKGIKEVAYQNVQKSHYAFKKLTEGGKYKAVFDKPFFNEFVVACKNPVGDINKKLLENKILGGYDLEKQYPSYKNSMLLCVTEKRTKNEIDKLTSVLEGIE</sequence>
<comment type="function">
    <text evidence="1 4">The glycine cleavage system catalyzes the degradation of glycine. The P protein binds the alpha-amino group of glycine through its pyridoxal phosphate cofactor; CO(2) is released and the remaining methylamine moiety is then transferred to the lipoamide cofactor of the H protein.</text>
</comment>
<comment type="subunit">
    <text evidence="4">The glycine cleavage system is composed of four proteins: P, T, L and H. In this organism, the P 'protein' is a heterodimer of two subunits.</text>
</comment>
<dbReference type="GO" id="GO:0009116">
    <property type="term" value="P:nucleoside metabolic process"/>
    <property type="evidence" value="ECO:0007669"/>
    <property type="project" value="InterPro"/>
</dbReference>
<dbReference type="InterPro" id="IPR023010">
    <property type="entry name" value="GcvPA"/>
</dbReference>
<gene>
    <name evidence="4" type="primary">gcvPA</name>
    <name evidence="6" type="ORF">D9O40_04720</name>
</gene>
<protein>
    <recommendedName>
        <fullName evidence="4">Probable glycine dehydrogenase (decarboxylating) subunit 1</fullName>
        <ecNumber evidence="4">1.4.4.2</ecNumber>
    </recommendedName>
    <alternativeName>
        <fullName evidence="4">Glycine cleavage system P-protein subunit 1</fullName>
    </alternativeName>
    <alternativeName>
        <fullName evidence="4">Glycine decarboxylase subunit 1</fullName>
    </alternativeName>
    <alternativeName>
        <fullName evidence="4">Glycine dehydrogenase (aminomethyl-transferring) subunit 1</fullName>
    </alternativeName>
</protein>
<comment type="catalytic activity">
    <reaction evidence="3 4">
        <text>N(6)-[(R)-lipoyl]-L-lysyl-[glycine-cleavage complex H protein] + glycine + H(+) = N(6)-[(R)-S(8)-aminomethyldihydrolipoyl]-L-lysyl-[glycine-cleavage complex H protein] + CO2</text>
        <dbReference type="Rhea" id="RHEA:24304"/>
        <dbReference type="Rhea" id="RHEA-COMP:10494"/>
        <dbReference type="Rhea" id="RHEA-COMP:10495"/>
        <dbReference type="ChEBI" id="CHEBI:15378"/>
        <dbReference type="ChEBI" id="CHEBI:16526"/>
        <dbReference type="ChEBI" id="CHEBI:57305"/>
        <dbReference type="ChEBI" id="CHEBI:83099"/>
        <dbReference type="ChEBI" id="CHEBI:83143"/>
        <dbReference type="EC" id="1.4.4.2"/>
    </reaction>
</comment>
<accession>A0A3M0T6V6</accession>
<dbReference type="PIRSF" id="PIRSF006815">
    <property type="entry name" value="GcvPA"/>
    <property type="match status" value="1"/>
</dbReference>
<dbReference type="InterPro" id="IPR015424">
    <property type="entry name" value="PyrdxlP-dep_Trfase"/>
</dbReference>
<evidence type="ECO:0000256" key="3">
    <source>
        <dbReference type="ARBA" id="ARBA00049026"/>
    </source>
</evidence>
<dbReference type="Gene3D" id="3.90.1150.10">
    <property type="entry name" value="Aspartate Aminotransferase, domain 1"/>
    <property type="match status" value="1"/>
</dbReference>
<dbReference type="GO" id="GO:0019464">
    <property type="term" value="P:glycine decarboxylation via glycine cleavage system"/>
    <property type="evidence" value="ECO:0007669"/>
    <property type="project" value="UniProtKB-UniRule"/>
</dbReference>
<evidence type="ECO:0000259" key="5">
    <source>
        <dbReference type="Pfam" id="PF02347"/>
    </source>
</evidence>
<evidence type="ECO:0000313" key="7">
    <source>
        <dbReference type="Proteomes" id="UP000277999"/>
    </source>
</evidence>
<dbReference type="RefSeq" id="WP_013239064.1">
    <property type="nucleotide sequence ID" value="NZ_CP110420.1"/>
</dbReference>
<dbReference type="SUPFAM" id="SSF53383">
    <property type="entry name" value="PLP-dependent transferases"/>
    <property type="match status" value="1"/>
</dbReference>
<dbReference type="AlphaFoldDB" id="A0A3M0T6V6"/>
<dbReference type="GO" id="GO:0004375">
    <property type="term" value="F:glycine dehydrogenase (decarboxylating) activity"/>
    <property type="evidence" value="ECO:0007669"/>
    <property type="project" value="UniProtKB-EC"/>
</dbReference>
<evidence type="ECO:0000256" key="1">
    <source>
        <dbReference type="ARBA" id="ARBA00003788"/>
    </source>
</evidence>
<dbReference type="HAMAP" id="MF_00712">
    <property type="entry name" value="GcvPA"/>
    <property type="match status" value="1"/>
</dbReference>
<dbReference type="CDD" id="cd00613">
    <property type="entry name" value="GDC-P"/>
    <property type="match status" value="1"/>
</dbReference>
<dbReference type="InterPro" id="IPR020581">
    <property type="entry name" value="GDC_P"/>
</dbReference>
<comment type="caution">
    <text evidence="6">The sequence shown here is derived from an EMBL/GenBank/DDBJ whole genome shotgun (WGS) entry which is preliminary data.</text>
</comment>
<dbReference type="InterPro" id="IPR049315">
    <property type="entry name" value="GDC-P_N"/>
</dbReference>
<organism evidence="6 7">
    <name type="scientific">Clostridium autoethanogenum</name>
    <dbReference type="NCBI Taxonomy" id="84023"/>
    <lineage>
        <taxon>Bacteria</taxon>
        <taxon>Bacillati</taxon>
        <taxon>Bacillota</taxon>
        <taxon>Clostridia</taxon>
        <taxon>Eubacteriales</taxon>
        <taxon>Clostridiaceae</taxon>
        <taxon>Clostridium</taxon>
    </lineage>
</organism>